<proteinExistence type="predicted"/>
<accession>A0A1D9LKZ4</accession>
<evidence type="ECO:0000313" key="3">
    <source>
        <dbReference type="Proteomes" id="UP000178776"/>
    </source>
</evidence>
<evidence type="ECO:0000313" key="2">
    <source>
        <dbReference type="EMBL" id="AOZ51917.1"/>
    </source>
</evidence>
<dbReference type="InterPro" id="IPR035069">
    <property type="entry name" value="TTHA1013/TTHA0281-like"/>
</dbReference>
<protein>
    <recommendedName>
        <fullName evidence="1">DUF1902 domain-containing protein</fullName>
    </recommendedName>
</protein>
<dbReference type="KEGG" id="cvc:BKX93_19240"/>
<sequence length="77" mass="8665">MKPFSVHAIWDDEASVWVASSKDVRGLVAEAATREELVAMLKARIPELLELNDQPLPEGEIRFRLKSEQVSTEVICD</sequence>
<dbReference type="EMBL" id="CP017707">
    <property type="protein sequence ID" value="AOZ51917.1"/>
    <property type="molecule type" value="Genomic_DNA"/>
</dbReference>
<dbReference type="InterPro" id="IPR015066">
    <property type="entry name" value="DUF1902"/>
</dbReference>
<reference evidence="2 3" key="1">
    <citation type="submission" date="2016-10" db="EMBL/GenBank/DDBJ databases">
        <title>Chromobacterium muskegensis sp. nov., an insecticidal bacterium isolated from Sphagnum bogs.</title>
        <authorList>
            <person name="Sparks M.E."/>
            <person name="Blackburn M.B."/>
            <person name="Gundersen-Rindal D.E."/>
            <person name="Mitchell A."/>
            <person name="Farrar R."/>
            <person name="Kuhar D."/>
        </authorList>
    </citation>
    <scope>NUCLEOTIDE SEQUENCE [LARGE SCALE GENOMIC DNA]</scope>
    <source>
        <strain evidence="2 3">21-1</strain>
    </source>
</reference>
<dbReference type="Proteomes" id="UP000178776">
    <property type="component" value="Chromosome"/>
</dbReference>
<evidence type="ECO:0000259" key="1">
    <source>
        <dbReference type="Pfam" id="PF08972"/>
    </source>
</evidence>
<dbReference type="Pfam" id="PF08972">
    <property type="entry name" value="DUF1902"/>
    <property type="match status" value="1"/>
</dbReference>
<dbReference type="Gene3D" id="3.30.2390.10">
    <property type="entry name" value="TTHA1013-like"/>
    <property type="match status" value="1"/>
</dbReference>
<dbReference type="RefSeq" id="WP_070980929.1">
    <property type="nucleotide sequence ID" value="NZ_CP017707.1"/>
</dbReference>
<gene>
    <name evidence="2" type="ORF">BKX93_19240</name>
</gene>
<dbReference type="STRING" id="1108595.BKX93_19240"/>
<organism evidence="2 3">
    <name type="scientific">Chromobacterium vaccinii</name>
    <dbReference type="NCBI Taxonomy" id="1108595"/>
    <lineage>
        <taxon>Bacteria</taxon>
        <taxon>Pseudomonadati</taxon>
        <taxon>Pseudomonadota</taxon>
        <taxon>Betaproteobacteria</taxon>
        <taxon>Neisseriales</taxon>
        <taxon>Chromobacteriaceae</taxon>
        <taxon>Chromobacterium</taxon>
    </lineage>
</organism>
<dbReference type="AlphaFoldDB" id="A0A1D9LKZ4"/>
<feature type="domain" description="DUF1902" evidence="1">
    <location>
        <begin position="5"/>
        <end position="69"/>
    </location>
</feature>
<name>A0A1D9LKZ4_9NEIS</name>
<dbReference type="SUPFAM" id="SSF143100">
    <property type="entry name" value="TTHA1013/TTHA0281-like"/>
    <property type="match status" value="1"/>
</dbReference>
<dbReference type="GeneID" id="68843338"/>